<protein>
    <submittedName>
        <fullName evidence="4">Polysaccharide biosynthesis/export protein</fullName>
    </submittedName>
</protein>
<evidence type="ECO:0000256" key="2">
    <source>
        <dbReference type="SAM" id="Phobius"/>
    </source>
</evidence>
<feature type="domain" description="Polysaccharide export protein N-terminal" evidence="3">
    <location>
        <begin position="66"/>
        <end position="161"/>
    </location>
</feature>
<keyword evidence="1" id="KW-0732">Signal</keyword>
<comment type="caution">
    <text evidence="4">The sequence shown here is derived from an EMBL/GenBank/DDBJ whole genome shotgun (WGS) entry which is preliminary data.</text>
</comment>
<reference evidence="4 5" key="1">
    <citation type="submission" date="2010-12" db="EMBL/GenBank/DDBJ databases">
        <authorList>
            <person name="Muzny D."/>
            <person name="Qin X."/>
            <person name="Deng J."/>
            <person name="Jiang H."/>
            <person name="Liu Y."/>
            <person name="Qu J."/>
            <person name="Song X.-Z."/>
            <person name="Zhang L."/>
            <person name="Thornton R."/>
            <person name="Coyle M."/>
            <person name="Francisco L."/>
            <person name="Jackson L."/>
            <person name="Javaid M."/>
            <person name="Korchina V."/>
            <person name="Kovar C."/>
            <person name="Mata R."/>
            <person name="Mathew T."/>
            <person name="Ngo R."/>
            <person name="Nguyen L."/>
            <person name="Nguyen N."/>
            <person name="Okwuonu G."/>
            <person name="Ongeri F."/>
            <person name="Pham C."/>
            <person name="Simmons D."/>
            <person name="Wilczek-Boney K."/>
            <person name="Hale W."/>
            <person name="Jakkamsetti A."/>
            <person name="Pham P."/>
            <person name="Ruth R."/>
            <person name="San Lucas F."/>
            <person name="Warren J."/>
            <person name="Zhang J."/>
            <person name="Zhao Z."/>
            <person name="Zhou C."/>
            <person name="Zhu D."/>
            <person name="Lee S."/>
            <person name="Bess C."/>
            <person name="Blankenburg K."/>
            <person name="Forbes L."/>
            <person name="Fu Q."/>
            <person name="Gubbala S."/>
            <person name="Hirani K."/>
            <person name="Jayaseelan J.C."/>
            <person name="Lara F."/>
            <person name="Munidasa M."/>
            <person name="Palculict T."/>
            <person name="Patil S."/>
            <person name="Pu L.-L."/>
            <person name="Saada N."/>
            <person name="Tang L."/>
            <person name="Weissenberger G."/>
            <person name="Zhu Y."/>
            <person name="Hemphill L."/>
            <person name="Shang Y."/>
            <person name="Youmans B."/>
            <person name="Ayvaz T."/>
            <person name="Ross M."/>
            <person name="Santibanez J."/>
            <person name="Aqrawi P."/>
            <person name="Gross S."/>
            <person name="Joshi V."/>
            <person name="Fowler G."/>
            <person name="Nazareth L."/>
            <person name="Reid J."/>
            <person name="Worley K."/>
            <person name="Petrosino J."/>
            <person name="Highlander S."/>
            <person name="Gibbs R."/>
        </authorList>
    </citation>
    <scope>NUCLEOTIDE SEQUENCE [LARGE SCALE GENOMIC DNA]</scope>
    <source>
        <strain evidence="4 5">DSM 15606</strain>
    </source>
</reference>
<feature type="transmembrane region" description="Helical" evidence="2">
    <location>
        <begin position="267"/>
        <end position="285"/>
    </location>
</feature>
<evidence type="ECO:0000313" key="4">
    <source>
        <dbReference type="EMBL" id="EFV03623.1"/>
    </source>
</evidence>
<dbReference type="AlphaFoldDB" id="E6MS10"/>
<evidence type="ECO:0000256" key="1">
    <source>
        <dbReference type="ARBA" id="ARBA00022729"/>
    </source>
</evidence>
<dbReference type="Gene3D" id="3.10.560.10">
    <property type="entry name" value="Outer membrane lipoprotein wza domain like"/>
    <property type="match status" value="1"/>
</dbReference>
<keyword evidence="2" id="KW-0472">Membrane</keyword>
<sequence>MQRKKLYKIKYHAHKNVIIQIESMNNIKINTLFALLICAFLAACTPKNYNYLQDLKNGETISLPTNGTVTFEPQDKISVIVKGKIAELNSLFNHVVSTNLNAGSVQGSQYVVGYTLDNSGNIDFPLLGTIHLAGLTRAQAEQLIKTKLAESGLLKDATVTIDYMGLTYNVLGEVNSPGRKYITKDATTIFDALGDAGDINLYGKRDSVVVVRDNGQSKQVFIVNLSNAKDVYTSPAYFIHQNDLIYVKSNNMKIRQSTVNGNNTRNFAFWSSIASVLATIAVLIFK</sequence>
<accession>E6MS10</accession>
<proteinExistence type="predicted"/>
<keyword evidence="2" id="KW-1133">Transmembrane helix</keyword>
<evidence type="ECO:0000259" key="3">
    <source>
        <dbReference type="Pfam" id="PF02563"/>
    </source>
</evidence>
<name>E6MS10_9BACT</name>
<dbReference type="PANTHER" id="PTHR33619:SF3">
    <property type="entry name" value="POLYSACCHARIDE EXPORT PROTEIN GFCE-RELATED"/>
    <property type="match status" value="1"/>
</dbReference>
<dbReference type="Pfam" id="PF02563">
    <property type="entry name" value="Poly_export"/>
    <property type="match status" value="1"/>
</dbReference>
<dbReference type="STRING" id="888832.HMPREF9420_2278"/>
<dbReference type="Proteomes" id="UP000003874">
    <property type="component" value="Unassembled WGS sequence"/>
</dbReference>
<dbReference type="InterPro" id="IPR003715">
    <property type="entry name" value="Poly_export_N"/>
</dbReference>
<dbReference type="PANTHER" id="PTHR33619">
    <property type="entry name" value="POLYSACCHARIDE EXPORT PROTEIN GFCE-RELATED"/>
    <property type="match status" value="1"/>
</dbReference>
<organism evidence="4 5">
    <name type="scientific">Segatella salivae DSM 15606</name>
    <dbReference type="NCBI Taxonomy" id="888832"/>
    <lineage>
        <taxon>Bacteria</taxon>
        <taxon>Pseudomonadati</taxon>
        <taxon>Bacteroidota</taxon>
        <taxon>Bacteroidia</taxon>
        <taxon>Bacteroidales</taxon>
        <taxon>Prevotellaceae</taxon>
        <taxon>Segatella</taxon>
    </lineage>
</organism>
<dbReference type="EMBL" id="AEQO01000175">
    <property type="protein sequence ID" value="EFV03623.1"/>
    <property type="molecule type" value="Genomic_DNA"/>
</dbReference>
<keyword evidence="5" id="KW-1185">Reference proteome</keyword>
<dbReference type="eggNOG" id="COG1596">
    <property type="taxonomic scope" value="Bacteria"/>
</dbReference>
<dbReference type="GO" id="GO:0015159">
    <property type="term" value="F:polysaccharide transmembrane transporter activity"/>
    <property type="evidence" value="ECO:0007669"/>
    <property type="project" value="InterPro"/>
</dbReference>
<keyword evidence="2" id="KW-0812">Transmembrane</keyword>
<dbReference type="InterPro" id="IPR049712">
    <property type="entry name" value="Poly_export"/>
</dbReference>
<evidence type="ECO:0000313" key="5">
    <source>
        <dbReference type="Proteomes" id="UP000003874"/>
    </source>
</evidence>
<gene>
    <name evidence="4" type="ORF">HMPREF9420_2278</name>
</gene>
<dbReference type="HOGENOM" id="CLU_038343_1_0_10"/>